<reference evidence="1 2" key="1">
    <citation type="journal article" date="2020" name="Genomics">
        <title>Complete, high-quality genomes from long-read metagenomic sequencing of two wolf lichen thalli reveals enigmatic genome architecture.</title>
        <authorList>
            <person name="McKenzie S.K."/>
            <person name="Walston R.F."/>
            <person name="Allen J.L."/>
        </authorList>
    </citation>
    <scope>NUCLEOTIDE SEQUENCE [LARGE SCALE GENOMIC DNA]</scope>
    <source>
        <strain evidence="1">WasteWater1</strain>
    </source>
</reference>
<gene>
    <name evidence="1" type="ORF">HO133_008400</name>
</gene>
<proteinExistence type="predicted"/>
<dbReference type="GeneID" id="59336796"/>
<dbReference type="PANTHER" id="PTHR37540:SF5">
    <property type="entry name" value="TRANSCRIPTION FACTOR DOMAIN-CONTAINING PROTEIN"/>
    <property type="match status" value="1"/>
</dbReference>
<accession>A0A8H6CPB9</accession>
<comment type="caution">
    <text evidence="1">The sequence shown here is derived from an EMBL/GenBank/DDBJ whole genome shotgun (WGS) entry which is preliminary data.</text>
</comment>
<evidence type="ECO:0000313" key="2">
    <source>
        <dbReference type="Proteomes" id="UP000593566"/>
    </source>
</evidence>
<dbReference type="AlphaFoldDB" id="A0A8H6CPB9"/>
<dbReference type="PANTHER" id="PTHR37540">
    <property type="entry name" value="TRANSCRIPTION FACTOR (ACR-2), PUTATIVE-RELATED-RELATED"/>
    <property type="match status" value="1"/>
</dbReference>
<evidence type="ECO:0000313" key="1">
    <source>
        <dbReference type="EMBL" id="KAF6226959.1"/>
    </source>
</evidence>
<organism evidence="1 2">
    <name type="scientific">Letharia lupina</name>
    <dbReference type="NCBI Taxonomy" id="560253"/>
    <lineage>
        <taxon>Eukaryota</taxon>
        <taxon>Fungi</taxon>
        <taxon>Dikarya</taxon>
        <taxon>Ascomycota</taxon>
        <taxon>Pezizomycotina</taxon>
        <taxon>Lecanoromycetes</taxon>
        <taxon>OSLEUM clade</taxon>
        <taxon>Lecanoromycetidae</taxon>
        <taxon>Lecanorales</taxon>
        <taxon>Lecanorineae</taxon>
        <taxon>Parmeliaceae</taxon>
        <taxon>Letharia</taxon>
    </lineage>
</organism>
<keyword evidence="2" id="KW-1185">Reference proteome</keyword>
<dbReference type="RefSeq" id="XP_037155267.1">
    <property type="nucleotide sequence ID" value="XM_037299266.1"/>
</dbReference>
<dbReference type="EMBL" id="JACCJB010000005">
    <property type="protein sequence ID" value="KAF6226959.1"/>
    <property type="molecule type" value="Genomic_DNA"/>
</dbReference>
<sequence>MTVKIGALNFRPVETGRGQHALTKRWMPHAVADPLLFLATLNFAAAHLDNIHGRPSSPRTIAQKIETVRLIYSRLQGSVDSVSATTIGAVALLAAMEIITTGNHHELSVDMVALEEMVRMRGGLQQSACSNWGGMG</sequence>
<name>A0A8H6CPB9_9LECA</name>
<protein>
    <submittedName>
        <fullName evidence="1">Uncharacterized protein</fullName>
    </submittedName>
</protein>
<dbReference type="Proteomes" id="UP000593566">
    <property type="component" value="Unassembled WGS sequence"/>
</dbReference>